<dbReference type="InterPro" id="IPR011991">
    <property type="entry name" value="ArsR-like_HTH"/>
</dbReference>
<evidence type="ECO:0000313" key="6">
    <source>
        <dbReference type="EMBL" id="MDT0408535.1"/>
    </source>
</evidence>
<dbReference type="Gene3D" id="1.10.10.10">
    <property type="entry name" value="Winged helix-like DNA-binding domain superfamily/Winged helix DNA-binding domain"/>
    <property type="match status" value="1"/>
</dbReference>
<dbReference type="InterPro" id="IPR002577">
    <property type="entry name" value="HTH_HxlR"/>
</dbReference>
<dbReference type="PANTHER" id="PTHR33204:SF37">
    <property type="entry name" value="HTH-TYPE TRANSCRIPTIONAL REGULATOR YODB"/>
    <property type="match status" value="1"/>
</dbReference>
<dbReference type="Pfam" id="PF01638">
    <property type="entry name" value="HxlR"/>
    <property type="match status" value="1"/>
</dbReference>
<evidence type="ECO:0000256" key="2">
    <source>
        <dbReference type="ARBA" id="ARBA00023125"/>
    </source>
</evidence>
<gene>
    <name evidence="6" type="ORF">RM698_05630</name>
</gene>
<evidence type="ECO:0000256" key="4">
    <source>
        <dbReference type="SAM" id="MobiDB-lite"/>
    </source>
</evidence>
<dbReference type="CDD" id="cd00090">
    <property type="entry name" value="HTH_ARSR"/>
    <property type="match status" value="1"/>
</dbReference>
<comment type="caution">
    <text evidence="6">The sequence shown here is derived from an EMBL/GenBank/DDBJ whole genome shotgun (WGS) entry which is preliminary data.</text>
</comment>
<organism evidence="6 7">
    <name type="scientific">Streptomyces evansiae</name>
    <dbReference type="NCBI Taxonomy" id="3075535"/>
    <lineage>
        <taxon>Bacteria</taxon>
        <taxon>Bacillati</taxon>
        <taxon>Actinomycetota</taxon>
        <taxon>Actinomycetes</taxon>
        <taxon>Kitasatosporales</taxon>
        <taxon>Streptomycetaceae</taxon>
        <taxon>Streptomyces</taxon>
    </lineage>
</organism>
<evidence type="ECO:0000256" key="1">
    <source>
        <dbReference type="ARBA" id="ARBA00023015"/>
    </source>
</evidence>
<evidence type="ECO:0000313" key="7">
    <source>
        <dbReference type="Proteomes" id="UP001183610"/>
    </source>
</evidence>
<feature type="region of interest" description="Disordered" evidence="4">
    <location>
        <begin position="1"/>
        <end position="40"/>
    </location>
</feature>
<dbReference type="PANTHER" id="PTHR33204">
    <property type="entry name" value="TRANSCRIPTIONAL REGULATOR, MARR FAMILY"/>
    <property type="match status" value="1"/>
</dbReference>
<protein>
    <submittedName>
        <fullName evidence="6">Helix-turn-helix domain-containing protein</fullName>
    </submittedName>
</protein>
<reference evidence="7" key="1">
    <citation type="submission" date="2023-07" db="EMBL/GenBank/DDBJ databases">
        <title>30 novel species of actinomycetes from the DSMZ collection.</title>
        <authorList>
            <person name="Nouioui I."/>
        </authorList>
    </citation>
    <scope>NUCLEOTIDE SEQUENCE [LARGE SCALE GENOMIC DNA]</scope>
    <source>
        <strain evidence="7">DSM 41979</strain>
    </source>
</reference>
<proteinExistence type="predicted"/>
<evidence type="ECO:0000259" key="5">
    <source>
        <dbReference type="PROSITE" id="PS51118"/>
    </source>
</evidence>
<dbReference type="RefSeq" id="WP_010266741.1">
    <property type="nucleotide sequence ID" value="NZ_JAVRET010000008.1"/>
</dbReference>
<dbReference type="PROSITE" id="PS51118">
    <property type="entry name" value="HTH_HXLR"/>
    <property type="match status" value="1"/>
</dbReference>
<keyword evidence="1" id="KW-0805">Transcription regulation</keyword>
<dbReference type="EMBL" id="JAVRET010000008">
    <property type="protein sequence ID" value="MDT0408535.1"/>
    <property type="molecule type" value="Genomic_DNA"/>
</dbReference>
<feature type="domain" description="HTH hxlR-type" evidence="5">
    <location>
        <begin position="50"/>
        <end position="148"/>
    </location>
</feature>
<evidence type="ECO:0000256" key="3">
    <source>
        <dbReference type="ARBA" id="ARBA00023163"/>
    </source>
</evidence>
<name>A0ABU2QW06_9ACTN</name>
<keyword evidence="3" id="KW-0804">Transcription</keyword>
<sequence length="161" mass="17043">MNAVPTPRPGALQPPGALAPPEAVPPPGGAPSSVAPSSVAADGDAFRGDCPGRTVLDHVTSRWGVLILASLRAGPLRFYELRDRIGGISEKMLSQNLRVLVRDGLVDREVEPTVPPKVSYALTSLGRELSDPLQSLIDWIATRTPQIVAAQRCHDLGTPES</sequence>
<dbReference type="SUPFAM" id="SSF46785">
    <property type="entry name" value="Winged helix' DNA-binding domain"/>
    <property type="match status" value="1"/>
</dbReference>
<dbReference type="Proteomes" id="UP001183610">
    <property type="component" value="Unassembled WGS sequence"/>
</dbReference>
<keyword evidence="2" id="KW-0238">DNA-binding</keyword>
<dbReference type="InterPro" id="IPR036388">
    <property type="entry name" value="WH-like_DNA-bd_sf"/>
</dbReference>
<keyword evidence="7" id="KW-1185">Reference proteome</keyword>
<feature type="compositionally biased region" description="Low complexity" evidence="4">
    <location>
        <begin position="9"/>
        <end position="21"/>
    </location>
</feature>
<accession>A0ABU2QW06</accession>
<dbReference type="InterPro" id="IPR036390">
    <property type="entry name" value="WH_DNA-bd_sf"/>
</dbReference>
<feature type="compositionally biased region" description="Low complexity" evidence="4">
    <location>
        <begin position="30"/>
        <end position="40"/>
    </location>
</feature>